<accession>A0A6C0AXT7</accession>
<sequence length="54" mass="6218">MDLEIFKGKIVCKCCRNITTENIVNKPVTIKEQSLFNNVNAIKQPIMIPKKKNK</sequence>
<name>A0A6C0AXT7_9ZZZZ</name>
<organism evidence="1">
    <name type="scientific">viral metagenome</name>
    <dbReference type="NCBI Taxonomy" id="1070528"/>
    <lineage>
        <taxon>unclassified sequences</taxon>
        <taxon>metagenomes</taxon>
        <taxon>organismal metagenomes</taxon>
    </lineage>
</organism>
<proteinExistence type="predicted"/>
<dbReference type="AlphaFoldDB" id="A0A6C0AXT7"/>
<evidence type="ECO:0000313" key="1">
    <source>
        <dbReference type="EMBL" id="QHS84644.1"/>
    </source>
</evidence>
<dbReference type="EMBL" id="MN738810">
    <property type="protein sequence ID" value="QHS84644.1"/>
    <property type="molecule type" value="Genomic_DNA"/>
</dbReference>
<reference evidence="1" key="1">
    <citation type="journal article" date="2020" name="Nature">
        <title>Giant virus diversity and host interactions through global metagenomics.</title>
        <authorList>
            <person name="Schulz F."/>
            <person name="Roux S."/>
            <person name="Paez-Espino D."/>
            <person name="Jungbluth S."/>
            <person name="Walsh D.A."/>
            <person name="Denef V.J."/>
            <person name="McMahon K.D."/>
            <person name="Konstantinidis K.T."/>
            <person name="Eloe-Fadrosh E.A."/>
            <person name="Kyrpides N.C."/>
            <person name="Woyke T."/>
        </authorList>
    </citation>
    <scope>NUCLEOTIDE SEQUENCE</scope>
    <source>
        <strain evidence="1">GVMAG-S-ERX556022-25</strain>
    </source>
</reference>
<protein>
    <submittedName>
        <fullName evidence="1">Uncharacterized protein</fullName>
    </submittedName>
</protein>